<keyword evidence="1" id="KW-0472">Membrane</keyword>
<keyword evidence="1" id="KW-0812">Transmembrane</keyword>
<organism evidence="2">
    <name type="scientific">Enterobacter agglomerans</name>
    <name type="common">Erwinia herbicola</name>
    <name type="synonym">Pantoea agglomerans</name>
    <dbReference type="NCBI Taxonomy" id="549"/>
    <lineage>
        <taxon>Bacteria</taxon>
        <taxon>Pseudomonadati</taxon>
        <taxon>Pseudomonadota</taxon>
        <taxon>Gammaproteobacteria</taxon>
        <taxon>Enterobacterales</taxon>
        <taxon>Erwiniaceae</taxon>
        <taxon>Pantoea</taxon>
        <taxon>Pantoea agglomerans group</taxon>
    </lineage>
</organism>
<gene>
    <name evidence="2" type="ORF">PALFYP105_02964</name>
</gene>
<name>A0A6N3B5L9_ENTAG</name>
<dbReference type="AlphaFoldDB" id="A0A6N3B5L9"/>
<proteinExistence type="predicted"/>
<evidence type="ECO:0000256" key="1">
    <source>
        <dbReference type="SAM" id="Phobius"/>
    </source>
</evidence>
<sequence>MRNTRSGRHGPRSFMVSSMFEFLIGVVTHTPAWVWVLFIFLISRGIKARRPATVTLERLAIIPAIFLVWDIYDLVLYRTLTPATVALWTAGIFAGAALGYLLIKRAVITRADAPRTLYRQADYTALPFMMLAFGVKYVLGVMSAVSPQTMQQPAMSALAIVSGGVFAGVFIGKFARYVGVYNRTALRRAE</sequence>
<feature type="transmembrane region" description="Helical" evidence="1">
    <location>
        <begin position="84"/>
        <end position="103"/>
    </location>
</feature>
<accession>A0A6N3B5L9</accession>
<keyword evidence="1" id="KW-1133">Transmembrane helix</keyword>
<reference evidence="2" key="1">
    <citation type="submission" date="2019-11" db="EMBL/GenBank/DDBJ databases">
        <authorList>
            <person name="Feng L."/>
        </authorList>
    </citation>
    <scope>NUCLEOTIDE SEQUENCE</scope>
    <source>
        <strain evidence="2">PagglomeransLFYP105</strain>
    </source>
</reference>
<protein>
    <recommendedName>
        <fullName evidence="3">DUF1453 family protein</fullName>
    </recommendedName>
</protein>
<dbReference type="InterPro" id="IPR046730">
    <property type="entry name" value="DUF6622"/>
</dbReference>
<feature type="transmembrane region" description="Helical" evidence="1">
    <location>
        <begin position="124"/>
        <end position="145"/>
    </location>
</feature>
<feature type="transmembrane region" description="Helical" evidence="1">
    <location>
        <begin position="20"/>
        <end position="42"/>
    </location>
</feature>
<dbReference type="EMBL" id="CACRUS010000006">
    <property type="protein sequence ID" value="VYT97738.1"/>
    <property type="molecule type" value="Genomic_DNA"/>
</dbReference>
<evidence type="ECO:0000313" key="2">
    <source>
        <dbReference type="EMBL" id="VYT97738.1"/>
    </source>
</evidence>
<evidence type="ECO:0008006" key="3">
    <source>
        <dbReference type="Google" id="ProtNLM"/>
    </source>
</evidence>
<feature type="transmembrane region" description="Helical" evidence="1">
    <location>
        <begin position="157"/>
        <end position="178"/>
    </location>
</feature>
<feature type="transmembrane region" description="Helical" evidence="1">
    <location>
        <begin position="54"/>
        <end position="72"/>
    </location>
</feature>
<dbReference type="Pfam" id="PF20327">
    <property type="entry name" value="DUF6622"/>
    <property type="match status" value="1"/>
</dbReference>